<feature type="chain" id="PRO_5020710455" description="DUF2911 family protein" evidence="1">
    <location>
        <begin position="20"/>
        <end position="187"/>
    </location>
</feature>
<reference evidence="2 3" key="1">
    <citation type="submission" date="2019-03" db="EMBL/GenBank/DDBJ databases">
        <title>Genomic Encyclopedia of Archaeal and Bacterial Type Strains, Phase II (KMG-II): from individual species to whole genera.</title>
        <authorList>
            <person name="Goeker M."/>
        </authorList>
    </citation>
    <scope>NUCLEOTIDE SEQUENCE [LARGE SCALE GENOMIC DNA]</scope>
    <source>
        <strain evidence="2 3">DSM 19034</strain>
    </source>
</reference>
<evidence type="ECO:0008006" key="4">
    <source>
        <dbReference type="Google" id="ProtNLM"/>
    </source>
</evidence>
<evidence type="ECO:0000313" key="3">
    <source>
        <dbReference type="Proteomes" id="UP000295499"/>
    </source>
</evidence>
<dbReference type="RefSeq" id="WP_133559030.1">
    <property type="nucleotide sequence ID" value="NZ_SNWM01000007.1"/>
</dbReference>
<dbReference type="AlphaFoldDB" id="A0A4R6IC43"/>
<feature type="signal peptide" evidence="1">
    <location>
        <begin position="1"/>
        <end position="19"/>
    </location>
</feature>
<proteinExistence type="predicted"/>
<dbReference type="Proteomes" id="UP000295499">
    <property type="component" value="Unassembled WGS sequence"/>
</dbReference>
<gene>
    <name evidence="2" type="ORF">CLV32_4425</name>
</gene>
<evidence type="ECO:0000256" key="1">
    <source>
        <dbReference type="SAM" id="SignalP"/>
    </source>
</evidence>
<name>A0A4R6IC43_9SPHI</name>
<keyword evidence="3" id="KW-1185">Reference proteome</keyword>
<organism evidence="2 3">
    <name type="scientific">Pedobacter duraquae</name>
    <dbReference type="NCBI Taxonomy" id="425511"/>
    <lineage>
        <taxon>Bacteria</taxon>
        <taxon>Pseudomonadati</taxon>
        <taxon>Bacteroidota</taxon>
        <taxon>Sphingobacteriia</taxon>
        <taxon>Sphingobacteriales</taxon>
        <taxon>Sphingobacteriaceae</taxon>
        <taxon>Pedobacter</taxon>
    </lineage>
</organism>
<sequence length="187" mass="20163">MKKLSIIIALACFAIAVNAQDVKFPPLDPSPADLAYFPVNATQKAVKGGPVLAIAKVTYSRPAKKDREIFGALEGFGKVYRLGANESTEIKFFKPVTVGGMQIAAGSYGLFAIPNKDKWTIIISKDTDHWGAYTYDEAKDIVRVDVPVKALDGVVENLSMVFTPAADGATLNIGWDKTAVALPIQFK</sequence>
<dbReference type="EMBL" id="SNWM01000007">
    <property type="protein sequence ID" value="TDO19186.1"/>
    <property type="molecule type" value="Genomic_DNA"/>
</dbReference>
<dbReference type="Pfam" id="PF11138">
    <property type="entry name" value="DUF2911"/>
    <property type="match status" value="1"/>
</dbReference>
<dbReference type="OrthoDB" id="195456at2"/>
<dbReference type="InterPro" id="IPR021314">
    <property type="entry name" value="DUF2911"/>
</dbReference>
<keyword evidence="1" id="KW-0732">Signal</keyword>
<accession>A0A4R6IC43</accession>
<comment type="caution">
    <text evidence="2">The sequence shown here is derived from an EMBL/GenBank/DDBJ whole genome shotgun (WGS) entry which is preliminary data.</text>
</comment>
<protein>
    <recommendedName>
        <fullName evidence="4">DUF2911 family protein</fullName>
    </recommendedName>
</protein>
<evidence type="ECO:0000313" key="2">
    <source>
        <dbReference type="EMBL" id="TDO19186.1"/>
    </source>
</evidence>